<evidence type="ECO:0000313" key="5">
    <source>
        <dbReference type="Proteomes" id="UP001157938"/>
    </source>
</evidence>
<feature type="domain" description="Reverse transcriptase" evidence="2">
    <location>
        <begin position="1161"/>
        <end position="1444"/>
    </location>
</feature>
<name>A0ABN8BZN9_9STRA</name>
<dbReference type="PANTHER" id="PTHR35450:SF2">
    <property type="entry name" value="REVERSE TRANSCRIPTASE DOMAIN-CONTAINING PROTEIN"/>
    <property type="match status" value="1"/>
</dbReference>
<reference evidence="4 5" key="1">
    <citation type="submission" date="2021-11" db="EMBL/GenBank/DDBJ databases">
        <authorList>
            <person name="Islam A."/>
            <person name="Islam S."/>
            <person name="Flora M.S."/>
            <person name="Rahman M."/>
            <person name="Ziaur R.M."/>
            <person name="Epstein J.H."/>
            <person name="Hassan M."/>
            <person name="Klassen M."/>
            <person name="Woodard K."/>
            <person name="Webb A."/>
            <person name="Webby R.J."/>
            <person name="El Zowalaty M.E."/>
        </authorList>
    </citation>
    <scope>NUCLEOTIDE SEQUENCE [LARGE SCALE GENOMIC DNA]</scope>
    <source>
        <strain evidence="4">Pf1</strain>
    </source>
</reference>
<feature type="region of interest" description="Disordered" evidence="1">
    <location>
        <begin position="1937"/>
        <end position="1965"/>
    </location>
</feature>
<sequence>MRFWWPDWQPRERSLSSDSECSTASHSSLASDASFYSADADAEIRAVADSSGWDETLGVGLPFLVNQPVPDLDSATSTDEATDQNILGLSIGGPPRNGNSSPFVDGHDGHDGHEDLARPILGLSIGGLQPPLEASTASPTRQLAAQDPSPASPGLQARRLAVQDTANVELAPGRAAGMLPDPVVPGVALASAPQPPTSHQARRLAVQDPTSASPGPQARRLAAEDLAIVVLAPGRAAGMLPDPVVPGEALAAATARALGVAHGPSDLEGVLSDDEDVLSDDEDALEDPVDAASPSEVLASVLPSPERAGGMLADQGALACLLASSEACMHDGPATPPSTAVAMDVDEGALWTAPSQHPLSPPRELRVAGKRRRLNDVDDEDQRELAELSQLVDEDEAGIPTLALRPSAASTIPASVLSVFVHNAQHFQCTLCTYTAASFASLTRHRVSRHRRIAFMDRFSAGCACGTPFTSRLAAATHAQACTSLQTTSLAATASAAGELSPTAGAVNAPATLSTTSADRSRSSVPRWDPPLPRELIASRVAARLDEVPAPRWGPPLPRSVVTSRIADRLLPPELEDEETKEETTEEEDSPAGGRAVDDEEEDADEDGGEWLLRFDGACRANPGPGGAGAALFKPSGPVVWTCSHYMPSSSETNNTAEYTALLLGARAAADHGATHLRVEGDSTLVIQQVRGIYATRSTRLRKLRNGVKAELARMVQVTLHHIDRQSNGHADRLANAAMDRRASKMECGVHPAEHGGSCTSLEVSGSTAVNPPARPAPPPAAVEPPAVVDVADVDDDMADVDDDMGDIDDDMGDIDDGEVYAAMRVGPEAVPQRRPRLRLRNLDDDEREAVDTLVGRLAATLAAKISDASDWEAAEGYITALPHALYDRLQPYAQPQRRQHSQPLPPQPVQERQATRQQRQRVPDHRDENAAPTLETPGNRRGERCSRRRRGRAGGATKRRRRPRPPRVTRHHREHRLDEALDELHAVGRSDPSNRKAVAKARRRVGRINSSITQQRLRHQFDTAEKACVDGILAAARTKRVSVENASTLSDALPTDEVDTGICPIPGDQLRDYFATVSTPGRAFNAMDPVGAPFRSALARLPAATSAMELLMEAPSPDDIEDQLQRARGSSSPGLDGVGYDIFKMFAAQLLPALHAAFACCWRYKRVPQSWKVGVVRLLHKKGDRLAPTNWRPICLQQAIYKLYAGVLARRFTRWLDVNGRHADAQKGFRAMNGCGEHNFLAATLIDQARRKHRELHVVWYDFANAFGSVPHDLLWEALQRQGVPPEFIACCRGLYANAAFTIGNAKDGTTAPIALQVGVFQGCPLSPHLFTAAIAPLLHALKSLPETGVQLSSVDRPGAAAYADDLKIFSSTVDGIKRQHSVVQDFLRWTGMAANPSKCSTLSVQRDSRGLHQPCDLGLKLDGTPIPALSASDSYKYLGIGDGFDHVRRRVELAPALTELKHDATALLQSGLAPWQVVKAIKVYLYPRVEYALRHLRPFAQQLEGFDRHLVRGLRHLLRLPVNATSAFFYTPVSRGGLGFLPLTELHGALQVAHGWQMLNSPDPAIRRIACQQLRQIADARYRLDVQVWKDRDEELGELLLNSKLATSDPAPPKRRSADIGSLWFDIRGHLHRFGLQFEMSPAVEETGTPSKRLQLRVPHHSAWLDHRTVLRHVKLHLKNKYWKRWTSMKDQGKGARVFGDAGSAFLTRPRGLWETDYRFAVAGRLNQLDTHSVLKRRRLRAHDKCRFPGCSRSETLAHVLNHCAGTMDAVRTRHDEVLKTIERKIASSTSADGDRVELRVNQTVPSLPGPALRPDLQIYNHTKRTVSVVDLAVAFEEQAADDPRTSSLARIAEVKRTKYDCVKRHLERQGWTVQLSALVYGSLGAVAGGNLAVYTEHLGLLKCDARRLDRQLSVDCIASSRRIWNLHCSMHRARQHPSGSRTASRGSRVTETGGTPSHNGHR</sequence>
<evidence type="ECO:0000259" key="2">
    <source>
        <dbReference type="PROSITE" id="PS50878"/>
    </source>
</evidence>
<feature type="region of interest" description="Disordered" evidence="1">
    <location>
        <begin position="564"/>
        <end position="607"/>
    </location>
</feature>
<dbReference type="Gene3D" id="3.30.420.10">
    <property type="entry name" value="Ribonuclease H-like superfamily/Ribonuclease H"/>
    <property type="match status" value="1"/>
</dbReference>
<feature type="region of interest" description="Disordered" evidence="1">
    <location>
        <begin position="85"/>
        <end position="155"/>
    </location>
</feature>
<evidence type="ECO:0000313" key="4">
    <source>
        <dbReference type="EMBL" id="CAH0486424.1"/>
    </source>
</evidence>
<feature type="region of interest" description="Disordered" evidence="1">
    <location>
        <begin position="895"/>
        <end position="979"/>
    </location>
</feature>
<dbReference type="InterPro" id="IPR043502">
    <property type="entry name" value="DNA/RNA_pol_sf"/>
</dbReference>
<feature type="compositionally biased region" description="Polar residues" evidence="1">
    <location>
        <begin position="1940"/>
        <end position="1965"/>
    </location>
</feature>
<feature type="region of interest" description="Disordered" evidence="1">
    <location>
        <begin position="761"/>
        <end position="784"/>
    </location>
</feature>
<feature type="compositionally biased region" description="Acidic residues" evidence="1">
    <location>
        <begin position="574"/>
        <end position="590"/>
    </location>
</feature>
<dbReference type="Proteomes" id="UP001157938">
    <property type="component" value="Unassembled WGS sequence"/>
</dbReference>
<dbReference type="InterPro" id="IPR000477">
    <property type="entry name" value="RT_dom"/>
</dbReference>
<dbReference type="SUPFAM" id="SSF53098">
    <property type="entry name" value="Ribonuclease H-like"/>
    <property type="match status" value="1"/>
</dbReference>
<dbReference type="EMBL" id="CAKLBC010000448">
    <property type="protein sequence ID" value="CAH0486424.1"/>
    <property type="molecule type" value="Genomic_DNA"/>
</dbReference>
<feature type="compositionally biased region" description="Acidic residues" evidence="1">
    <location>
        <begin position="598"/>
        <end position="607"/>
    </location>
</feature>
<dbReference type="Pfam" id="PF00078">
    <property type="entry name" value="RVT_1"/>
    <property type="match status" value="1"/>
</dbReference>
<feature type="region of interest" description="Disordered" evidence="1">
    <location>
        <begin position="187"/>
        <end position="217"/>
    </location>
</feature>
<keyword evidence="5" id="KW-1185">Reference proteome</keyword>
<evidence type="ECO:0008006" key="6">
    <source>
        <dbReference type="Google" id="ProtNLM"/>
    </source>
</evidence>
<feature type="compositionally biased region" description="Basic and acidic residues" evidence="1">
    <location>
        <begin position="105"/>
        <end position="117"/>
    </location>
</feature>
<proteinExistence type="predicted"/>
<gene>
    <name evidence="4" type="ORF">PFR001_LOCUS2058</name>
</gene>
<dbReference type="CDD" id="cd01650">
    <property type="entry name" value="RT_nLTR_like"/>
    <property type="match status" value="1"/>
</dbReference>
<dbReference type="PANTHER" id="PTHR35450">
    <property type="entry name" value="REVERSE TRANSCRIPTASE DOMAIN-CONTAINING PROTEIN"/>
    <property type="match status" value="1"/>
</dbReference>
<dbReference type="SUPFAM" id="SSF56672">
    <property type="entry name" value="DNA/RNA polymerases"/>
    <property type="match status" value="1"/>
</dbReference>
<evidence type="ECO:0000259" key="3">
    <source>
        <dbReference type="PROSITE" id="PS50879"/>
    </source>
</evidence>
<evidence type="ECO:0000256" key="1">
    <source>
        <dbReference type="SAM" id="MobiDB-lite"/>
    </source>
</evidence>
<dbReference type="CDD" id="cd09279">
    <property type="entry name" value="RNase_HI_like"/>
    <property type="match status" value="1"/>
</dbReference>
<dbReference type="InterPro" id="IPR036397">
    <property type="entry name" value="RNaseH_sf"/>
</dbReference>
<dbReference type="PROSITE" id="PS50879">
    <property type="entry name" value="RNASE_H_1"/>
    <property type="match status" value="1"/>
</dbReference>
<dbReference type="InterPro" id="IPR002156">
    <property type="entry name" value="RNaseH_domain"/>
</dbReference>
<comment type="caution">
    <text evidence="4">The sequence shown here is derived from an EMBL/GenBank/DDBJ whole genome shotgun (WGS) entry which is preliminary data.</text>
</comment>
<accession>A0ABN8BZN9</accession>
<dbReference type="InterPro" id="IPR012337">
    <property type="entry name" value="RNaseH-like_sf"/>
</dbReference>
<feature type="domain" description="RNase H type-1" evidence="3">
    <location>
        <begin position="607"/>
        <end position="740"/>
    </location>
</feature>
<dbReference type="PROSITE" id="PS50878">
    <property type="entry name" value="RT_POL"/>
    <property type="match status" value="1"/>
</dbReference>
<feature type="compositionally biased region" description="Basic residues" evidence="1">
    <location>
        <begin position="947"/>
        <end position="975"/>
    </location>
</feature>
<feature type="compositionally biased region" description="Pro residues" evidence="1">
    <location>
        <begin position="773"/>
        <end position="783"/>
    </location>
</feature>
<organism evidence="4 5">
    <name type="scientific">Peronospora farinosa</name>
    <dbReference type="NCBI Taxonomy" id="134698"/>
    <lineage>
        <taxon>Eukaryota</taxon>
        <taxon>Sar</taxon>
        <taxon>Stramenopiles</taxon>
        <taxon>Oomycota</taxon>
        <taxon>Peronosporomycetes</taxon>
        <taxon>Peronosporales</taxon>
        <taxon>Peronosporaceae</taxon>
        <taxon>Peronospora</taxon>
    </lineage>
</organism>
<feature type="region of interest" description="Disordered" evidence="1">
    <location>
        <begin position="504"/>
        <end position="531"/>
    </location>
</feature>
<dbReference type="Pfam" id="PF13456">
    <property type="entry name" value="RVT_3"/>
    <property type="match status" value="1"/>
</dbReference>
<protein>
    <recommendedName>
        <fullName evidence="6">Reverse transcriptase</fullName>
    </recommendedName>
</protein>